<proteinExistence type="predicted"/>
<sequence>MLTVHPVVLTIKKMKTADTDCMVLSRCELQCFTTKAMVLRVMRHLLLAK</sequence>
<dbReference type="RefSeq" id="XP_024572921.1">
    <property type="nucleotide sequence ID" value="XM_024721778.1"/>
</dbReference>
<reference evidence="2" key="1">
    <citation type="submission" date="2014-09" db="EMBL/GenBank/DDBJ databases">
        <authorList>
            <person name="Sharma Rahul"/>
            <person name="Thines Marco"/>
        </authorList>
    </citation>
    <scope>NUCLEOTIDE SEQUENCE [LARGE SCALE GENOMIC DNA]</scope>
</reference>
<organism evidence="1 2">
    <name type="scientific">Plasmopara halstedii</name>
    <name type="common">Downy mildew of sunflower</name>
    <dbReference type="NCBI Taxonomy" id="4781"/>
    <lineage>
        <taxon>Eukaryota</taxon>
        <taxon>Sar</taxon>
        <taxon>Stramenopiles</taxon>
        <taxon>Oomycota</taxon>
        <taxon>Peronosporomycetes</taxon>
        <taxon>Peronosporales</taxon>
        <taxon>Peronosporaceae</taxon>
        <taxon>Plasmopara</taxon>
    </lineage>
</organism>
<dbReference type="EMBL" id="CCYD01000207">
    <property type="protein sequence ID" value="CEG36552.1"/>
    <property type="molecule type" value="Genomic_DNA"/>
</dbReference>
<dbReference type="AlphaFoldDB" id="A0A0P1A8G3"/>
<evidence type="ECO:0000313" key="1">
    <source>
        <dbReference type="EMBL" id="CEG36552.1"/>
    </source>
</evidence>
<evidence type="ECO:0000313" key="2">
    <source>
        <dbReference type="Proteomes" id="UP000054928"/>
    </source>
</evidence>
<keyword evidence="2" id="KW-1185">Reference proteome</keyword>
<protein>
    <submittedName>
        <fullName evidence="1">Uncharacterized protein</fullName>
    </submittedName>
</protein>
<accession>A0A0P1A8G3</accession>
<dbReference type="GeneID" id="36398155"/>
<dbReference type="Proteomes" id="UP000054928">
    <property type="component" value="Unassembled WGS sequence"/>
</dbReference>
<name>A0A0P1A8G3_PLAHL</name>